<protein>
    <submittedName>
        <fullName evidence="2 3">Uncharacterized protein</fullName>
    </submittedName>
</protein>
<name>G7ICN7_MEDTR</name>
<reference evidence="3" key="3">
    <citation type="submission" date="2015-04" db="UniProtKB">
        <authorList>
            <consortium name="EnsemblPlants"/>
        </authorList>
    </citation>
    <scope>IDENTIFICATION</scope>
    <source>
        <strain evidence="3">cv. Jemalong A17</strain>
    </source>
</reference>
<evidence type="ECO:0000313" key="3">
    <source>
        <dbReference type="EnsemblPlants" id="AES60795"/>
    </source>
</evidence>
<dbReference type="EMBL" id="CM001217">
    <property type="protein sequence ID" value="AES60795.2"/>
    <property type="molecule type" value="Genomic_DNA"/>
</dbReference>
<accession>A0A0C3UNV8</accession>
<feature type="compositionally biased region" description="Polar residues" evidence="1">
    <location>
        <begin position="155"/>
        <end position="164"/>
    </location>
</feature>
<dbReference type="EnsemblPlants" id="AES60795">
    <property type="protein sequence ID" value="AES60795"/>
    <property type="gene ID" value="MTR_1g070960"/>
</dbReference>
<evidence type="ECO:0000313" key="4">
    <source>
        <dbReference type="Proteomes" id="UP000002051"/>
    </source>
</evidence>
<dbReference type="HOGENOM" id="CLU_1527424_0_0_1"/>
<dbReference type="Proteomes" id="UP000002051">
    <property type="component" value="Unassembled WGS sequence"/>
</dbReference>
<reference evidence="2 4" key="2">
    <citation type="journal article" date="2014" name="BMC Genomics">
        <title>An improved genome release (version Mt4.0) for the model legume Medicago truncatula.</title>
        <authorList>
            <person name="Tang H."/>
            <person name="Krishnakumar V."/>
            <person name="Bidwell S."/>
            <person name="Rosen B."/>
            <person name="Chan A."/>
            <person name="Zhou S."/>
            <person name="Gentzbittel L."/>
            <person name="Childs K.L."/>
            <person name="Yandell M."/>
            <person name="Gundlach H."/>
            <person name="Mayer K.F."/>
            <person name="Schwartz D.C."/>
            <person name="Town C.D."/>
        </authorList>
    </citation>
    <scope>GENOME REANNOTATION</scope>
    <source>
        <strain evidence="3 4">cv. Jemalong A17</strain>
    </source>
</reference>
<dbReference type="AlphaFoldDB" id="G7ICN7"/>
<gene>
    <name evidence="2" type="ordered locus">MTR_1g070960</name>
</gene>
<sequence length="176" mass="19390">MLVGVDVGWFKQEEKRGAFSDEVAHASLRTPLFDDYGGFRYQIAVKEFTNTEQLQRLCSDSSQVDSAVFSMSSALSVGAWFHAGLSAALLQRMHRVNDIAGKVAVLLWQIGAACNNLVWNAEQMVLATVDRTARTNWQQWKEAALLCTQAGPAVQNRNSSTNNTPRKEGLIEATIA</sequence>
<evidence type="ECO:0000256" key="1">
    <source>
        <dbReference type="SAM" id="MobiDB-lite"/>
    </source>
</evidence>
<feature type="region of interest" description="Disordered" evidence="1">
    <location>
        <begin position="154"/>
        <end position="176"/>
    </location>
</feature>
<reference evidence="2 4" key="1">
    <citation type="journal article" date="2011" name="Nature">
        <title>The Medicago genome provides insight into the evolution of rhizobial symbioses.</title>
        <authorList>
            <person name="Young N.D."/>
            <person name="Debelle F."/>
            <person name="Oldroyd G.E."/>
            <person name="Geurts R."/>
            <person name="Cannon S.B."/>
            <person name="Udvardi M.K."/>
            <person name="Benedito V.A."/>
            <person name="Mayer K.F."/>
            <person name="Gouzy J."/>
            <person name="Schoof H."/>
            <person name="Van de Peer Y."/>
            <person name="Proost S."/>
            <person name="Cook D.R."/>
            <person name="Meyers B.C."/>
            <person name="Spannagl M."/>
            <person name="Cheung F."/>
            <person name="De Mita S."/>
            <person name="Krishnakumar V."/>
            <person name="Gundlach H."/>
            <person name="Zhou S."/>
            <person name="Mudge J."/>
            <person name="Bharti A.K."/>
            <person name="Murray J.D."/>
            <person name="Naoumkina M.A."/>
            <person name="Rosen B."/>
            <person name="Silverstein K.A."/>
            <person name="Tang H."/>
            <person name="Rombauts S."/>
            <person name="Zhao P.X."/>
            <person name="Zhou P."/>
            <person name="Barbe V."/>
            <person name="Bardou P."/>
            <person name="Bechner M."/>
            <person name="Bellec A."/>
            <person name="Berger A."/>
            <person name="Berges H."/>
            <person name="Bidwell S."/>
            <person name="Bisseling T."/>
            <person name="Choisne N."/>
            <person name="Couloux A."/>
            <person name="Denny R."/>
            <person name="Deshpande S."/>
            <person name="Dai X."/>
            <person name="Doyle J.J."/>
            <person name="Dudez A.M."/>
            <person name="Farmer A.D."/>
            <person name="Fouteau S."/>
            <person name="Franken C."/>
            <person name="Gibelin C."/>
            <person name="Gish J."/>
            <person name="Goldstein S."/>
            <person name="Gonzalez A.J."/>
            <person name="Green P.J."/>
            <person name="Hallab A."/>
            <person name="Hartog M."/>
            <person name="Hua A."/>
            <person name="Humphray S.J."/>
            <person name="Jeong D.H."/>
            <person name="Jing Y."/>
            <person name="Jocker A."/>
            <person name="Kenton S.M."/>
            <person name="Kim D.J."/>
            <person name="Klee K."/>
            <person name="Lai H."/>
            <person name="Lang C."/>
            <person name="Lin S."/>
            <person name="Macmil S.L."/>
            <person name="Magdelenat G."/>
            <person name="Matthews L."/>
            <person name="McCorrison J."/>
            <person name="Monaghan E.L."/>
            <person name="Mun J.H."/>
            <person name="Najar F.Z."/>
            <person name="Nicholson C."/>
            <person name="Noirot C."/>
            <person name="O'Bleness M."/>
            <person name="Paule C.R."/>
            <person name="Poulain J."/>
            <person name="Prion F."/>
            <person name="Qin B."/>
            <person name="Qu C."/>
            <person name="Retzel E.F."/>
            <person name="Riddle C."/>
            <person name="Sallet E."/>
            <person name="Samain S."/>
            <person name="Samson N."/>
            <person name="Sanders I."/>
            <person name="Saurat O."/>
            <person name="Scarpelli C."/>
            <person name="Schiex T."/>
            <person name="Segurens B."/>
            <person name="Severin A.J."/>
            <person name="Sherrier D.J."/>
            <person name="Shi R."/>
            <person name="Sims S."/>
            <person name="Singer S.R."/>
            <person name="Sinharoy S."/>
            <person name="Sterck L."/>
            <person name="Viollet A."/>
            <person name="Wang B.B."/>
            <person name="Wang K."/>
            <person name="Wang M."/>
            <person name="Wang X."/>
            <person name="Warfsmann J."/>
            <person name="Weissenbach J."/>
            <person name="White D.D."/>
            <person name="White J.D."/>
            <person name="Wiley G.B."/>
            <person name="Wincker P."/>
            <person name="Xing Y."/>
            <person name="Yang L."/>
            <person name="Yao Z."/>
            <person name="Ying F."/>
            <person name="Zhai J."/>
            <person name="Zhou L."/>
            <person name="Zuber A."/>
            <person name="Denarie J."/>
            <person name="Dixon R.A."/>
            <person name="May G.D."/>
            <person name="Schwartz D.C."/>
            <person name="Rogers J."/>
            <person name="Quetier F."/>
            <person name="Town C.D."/>
            <person name="Roe B.A."/>
        </authorList>
    </citation>
    <scope>NUCLEOTIDE SEQUENCE [LARGE SCALE GENOMIC DNA]</scope>
    <source>
        <strain evidence="2">A17</strain>
        <strain evidence="3 4">cv. Jemalong A17</strain>
    </source>
</reference>
<accession>G7ICN7</accession>
<organism evidence="2 4">
    <name type="scientific">Medicago truncatula</name>
    <name type="common">Barrel medic</name>
    <name type="synonym">Medicago tribuloides</name>
    <dbReference type="NCBI Taxonomy" id="3880"/>
    <lineage>
        <taxon>Eukaryota</taxon>
        <taxon>Viridiplantae</taxon>
        <taxon>Streptophyta</taxon>
        <taxon>Embryophyta</taxon>
        <taxon>Tracheophyta</taxon>
        <taxon>Spermatophyta</taxon>
        <taxon>Magnoliopsida</taxon>
        <taxon>eudicotyledons</taxon>
        <taxon>Gunneridae</taxon>
        <taxon>Pentapetalae</taxon>
        <taxon>rosids</taxon>
        <taxon>fabids</taxon>
        <taxon>Fabales</taxon>
        <taxon>Fabaceae</taxon>
        <taxon>Papilionoideae</taxon>
        <taxon>50 kb inversion clade</taxon>
        <taxon>NPAAA clade</taxon>
        <taxon>Hologalegina</taxon>
        <taxon>IRL clade</taxon>
        <taxon>Trifolieae</taxon>
        <taxon>Medicago</taxon>
    </lineage>
</organism>
<evidence type="ECO:0000313" key="2">
    <source>
        <dbReference type="EMBL" id="AES60795.2"/>
    </source>
</evidence>
<keyword evidence="4" id="KW-1185">Reference proteome</keyword>
<proteinExistence type="predicted"/>